<evidence type="ECO:0000313" key="2">
    <source>
        <dbReference type="Proteomes" id="UP000316095"/>
    </source>
</evidence>
<protein>
    <recommendedName>
        <fullName evidence="3">BBP7 family outer membrane beta-barrel protein</fullName>
    </recommendedName>
</protein>
<sequence length="475" mass="52714">MYLIWNKTGFLKSASFLLATVIRTLKNNQTLRRASFCVMLCMFGVSIETCQAQPYAPGFESQLAGGSPWDARQRQYYEQVPADRGGFYEEVSPLDRFLQQVAAQSWIQVDYLLWNLGQNDEGVIGEEVLNVEYPQYGYGVFDRATGTSPTDSVGGTRNGYAPTMGIVDLNSMNGLRLKYGLKTTTGALEASTMWIFQTDRSASQAPFVFRNPAPSQNPNITTIGTPPAPALDTTGVTAIPFLRDSAITNSALIFDTSYAVDYSSSMFGTEINYLWDDDRPINGFHLNFLLGARYLKLDETMTQIGVDSDVATDANNNDITYFRTATIASEAINQLYGPQIGFRMELVEDRVTFGAQPALTLAVNHIDSRVSTNNLFQGDDPTTTTVDESTAPTTSFFNQDKLSPIFSLALYSKIRLFENVQLYASYDLLFLYAVSRPGQNVIYDDDGDQIPDIYVDPKQTNMLTQGLTVGTIFEF</sequence>
<keyword evidence="2" id="KW-1185">Reference proteome</keyword>
<accession>A0A5C5XCC0</accession>
<dbReference type="AlphaFoldDB" id="A0A5C5XCC0"/>
<comment type="caution">
    <text evidence="1">The sequence shown here is derived from an EMBL/GenBank/DDBJ whole genome shotgun (WGS) entry which is preliminary data.</text>
</comment>
<dbReference type="EMBL" id="SJPG01000001">
    <property type="protein sequence ID" value="TWT59815.1"/>
    <property type="molecule type" value="Genomic_DNA"/>
</dbReference>
<dbReference type="Proteomes" id="UP000316095">
    <property type="component" value="Unassembled WGS sequence"/>
</dbReference>
<organism evidence="1 2">
    <name type="scientific">Rubinisphaera italica</name>
    <dbReference type="NCBI Taxonomy" id="2527969"/>
    <lineage>
        <taxon>Bacteria</taxon>
        <taxon>Pseudomonadati</taxon>
        <taxon>Planctomycetota</taxon>
        <taxon>Planctomycetia</taxon>
        <taxon>Planctomycetales</taxon>
        <taxon>Planctomycetaceae</taxon>
        <taxon>Rubinisphaera</taxon>
    </lineage>
</organism>
<dbReference type="Pfam" id="PF07585">
    <property type="entry name" value="BBP7"/>
    <property type="match status" value="1"/>
</dbReference>
<name>A0A5C5XCC0_9PLAN</name>
<gene>
    <name evidence="1" type="ORF">Pan54_05260</name>
</gene>
<evidence type="ECO:0008006" key="3">
    <source>
        <dbReference type="Google" id="ProtNLM"/>
    </source>
</evidence>
<evidence type="ECO:0000313" key="1">
    <source>
        <dbReference type="EMBL" id="TWT59815.1"/>
    </source>
</evidence>
<reference evidence="1 2" key="1">
    <citation type="submission" date="2019-02" db="EMBL/GenBank/DDBJ databases">
        <title>Deep-cultivation of Planctomycetes and their phenomic and genomic characterization uncovers novel biology.</title>
        <authorList>
            <person name="Wiegand S."/>
            <person name="Jogler M."/>
            <person name="Boedeker C."/>
            <person name="Pinto D."/>
            <person name="Vollmers J."/>
            <person name="Rivas-Marin E."/>
            <person name="Kohn T."/>
            <person name="Peeters S.H."/>
            <person name="Heuer A."/>
            <person name="Rast P."/>
            <person name="Oberbeckmann S."/>
            <person name="Bunk B."/>
            <person name="Jeske O."/>
            <person name="Meyerdierks A."/>
            <person name="Storesund J.E."/>
            <person name="Kallscheuer N."/>
            <person name="Luecker S."/>
            <person name="Lage O.M."/>
            <person name="Pohl T."/>
            <person name="Merkel B.J."/>
            <person name="Hornburger P."/>
            <person name="Mueller R.-W."/>
            <person name="Bruemmer F."/>
            <person name="Labrenz M."/>
            <person name="Spormann A.M."/>
            <person name="Op Den Camp H."/>
            <person name="Overmann J."/>
            <person name="Amann R."/>
            <person name="Jetten M.S.M."/>
            <person name="Mascher T."/>
            <person name="Medema M.H."/>
            <person name="Devos D.P."/>
            <person name="Kaster A.-K."/>
            <person name="Ovreas L."/>
            <person name="Rohde M."/>
            <person name="Galperin M.Y."/>
            <person name="Jogler C."/>
        </authorList>
    </citation>
    <scope>NUCLEOTIDE SEQUENCE [LARGE SCALE GENOMIC DNA]</scope>
    <source>
        <strain evidence="1 2">Pan54</strain>
    </source>
</reference>
<dbReference type="InterPro" id="IPR011446">
    <property type="entry name" value="BBP7"/>
</dbReference>
<proteinExistence type="predicted"/>